<proteinExistence type="predicted"/>
<gene>
    <name evidence="2" type="ORF">CVM73_08720</name>
</gene>
<comment type="caution">
    <text evidence="2">The sequence shown here is derived from an EMBL/GenBank/DDBJ whole genome shotgun (WGS) entry which is preliminary data.</text>
</comment>
<reference evidence="2 3" key="1">
    <citation type="submission" date="2017-11" db="EMBL/GenBank/DDBJ databases">
        <title>Bradyrhizobium forestalis sp. nov., an efficient nitrogen-fixing bacterium isolated from nodules of forest legume species in the Amazon.</title>
        <authorList>
            <person name="Costa E.M."/>
            <person name="Guimaraes A."/>
            <person name="Carvalho T.S."/>
            <person name="Rodrigues T.L."/>
            <person name="Ribeiro P.R.A."/>
            <person name="Lebbe L."/>
            <person name="Willems A."/>
            <person name="Moreira F.M.S."/>
        </authorList>
    </citation>
    <scope>NUCLEOTIDE SEQUENCE [LARGE SCALE GENOMIC DNA]</scope>
    <source>
        <strain evidence="2 3">INPA54B</strain>
    </source>
</reference>
<dbReference type="OrthoDB" id="7272699at2"/>
<dbReference type="AlphaFoldDB" id="A0A2M8RCU3"/>
<dbReference type="EMBL" id="PGVG01000005">
    <property type="protein sequence ID" value="PJG55629.1"/>
    <property type="molecule type" value="Genomic_DNA"/>
</dbReference>
<dbReference type="InterPro" id="IPR052514">
    <property type="entry name" value="SAM-dependent_MTase"/>
</dbReference>
<evidence type="ECO:0000313" key="3">
    <source>
        <dbReference type="Proteomes" id="UP000231194"/>
    </source>
</evidence>
<sequence length="277" mass="31019">MSAMNWRNSLLSLRASRLGEFAIGLLDFDLPWRLPNISFPVYLQSSKNLTEMLTAGGKEAGEREIFRLISGRSEMQDFWDIGANIGQYTWEFISAGSNKRALLFEPDQRNVATIEKTILRSSLSTCELMKLAVCDRIGTLEFKRDTITGKQGTIVQDANIERVMGRAAQSSIIPCTTLDRVYEERQRAPDIIKIDVEGAEQSVINGGAQLFREHSPIIFIEVLPQNFDGVKTLLSSSGYQIFDAVTRGVAHEHSFNLIAVNPARHRAIFDDFFAAGR</sequence>
<dbReference type="PANTHER" id="PTHR34203:SF15">
    <property type="entry name" value="SLL1173 PROTEIN"/>
    <property type="match status" value="1"/>
</dbReference>
<feature type="domain" description="Methyltransferase FkbM" evidence="1">
    <location>
        <begin position="80"/>
        <end position="240"/>
    </location>
</feature>
<dbReference type="PANTHER" id="PTHR34203">
    <property type="entry name" value="METHYLTRANSFERASE, FKBM FAMILY PROTEIN"/>
    <property type="match status" value="1"/>
</dbReference>
<dbReference type="NCBIfam" id="TIGR01444">
    <property type="entry name" value="fkbM_fam"/>
    <property type="match status" value="1"/>
</dbReference>
<dbReference type="SUPFAM" id="SSF53335">
    <property type="entry name" value="S-adenosyl-L-methionine-dependent methyltransferases"/>
    <property type="match status" value="1"/>
</dbReference>
<organism evidence="2 3">
    <name type="scientific">Bradyrhizobium forestalis</name>
    <dbReference type="NCBI Taxonomy" id="1419263"/>
    <lineage>
        <taxon>Bacteria</taxon>
        <taxon>Pseudomonadati</taxon>
        <taxon>Pseudomonadota</taxon>
        <taxon>Alphaproteobacteria</taxon>
        <taxon>Hyphomicrobiales</taxon>
        <taxon>Nitrobacteraceae</taxon>
        <taxon>Bradyrhizobium</taxon>
    </lineage>
</organism>
<keyword evidence="3" id="KW-1185">Reference proteome</keyword>
<dbReference type="InterPro" id="IPR006342">
    <property type="entry name" value="FkbM_mtfrase"/>
</dbReference>
<dbReference type="Proteomes" id="UP000231194">
    <property type="component" value="Unassembled WGS sequence"/>
</dbReference>
<evidence type="ECO:0000259" key="1">
    <source>
        <dbReference type="Pfam" id="PF05050"/>
    </source>
</evidence>
<dbReference type="Pfam" id="PF05050">
    <property type="entry name" value="Methyltransf_21"/>
    <property type="match status" value="1"/>
</dbReference>
<evidence type="ECO:0000313" key="2">
    <source>
        <dbReference type="EMBL" id="PJG55629.1"/>
    </source>
</evidence>
<protein>
    <recommendedName>
        <fullName evidence="1">Methyltransferase FkbM domain-containing protein</fullName>
    </recommendedName>
</protein>
<dbReference type="RefSeq" id="WP_100231584.1">
    <property type="nucleotide sequence ID" value="NZ_PGVG01000005.1"/>
</dbReference>
<dbReference type="Gene3D" id="3.40.50.150">
    <property type="entry name" value="Vaccinia Virus protein VP39"/>
    <property type="match status" value="1"/>
</dbReference>
<dbReference type="InterPro" id="IPR029063">
    <property type="entry name" value="SAM-dependent_MTases_sf"/>
</dbReference>
<name>A0A2M8RCU3_9BRAD</name>
<accession>A0A2M8RCU3</accession>